<organism evidence="7 8">
    <name type="scientific">Claviceps africana</name>
    <dbReference type="NCBI Taxonomy" id="83212"/>
    <lineage>
        <taxon>Eukaryota</taxon>
        <taxon>Fungi</taxon>
        <taxon>Dikarya</taxon>
        <taxon>Ascomycota</taxon>
        <taxon>Pezizomycotina</taxon>
        <taxon>Sordariomycetes</taxon>
        <taxon>Hypocreomycetidae</taxon>
        <taxon>Hypocreales</taxon>
        <taxon>Clavicipitaceae</taxon>
        <taxon>Claviceps</taxon>
    </lineage>
</organism>
<dbReference type="FunFam" id="2.130.10.10:FF:000470">
    <property type="entry name" value="Periodic tryptophan protein 2 homolog"/>
    <property type="match status" value="1"/>
</dbReference>
<keyword evidence="3" id="KW-0677">Repeat</keyword>
<feature type="compositionally biased region" description="Low complexity" evidence="5">
    <location>
        <begin position="882"/>
        <end position="891"/>
    </location>
</feature>
<protein>
    <recommendedName>
        <fullName evidence="6">Small-subunit processome Utp12 domain-containing protein</fullName>
    </recommendedName>
</protein>
<reference evidence="7" key="1">
    <citation type="journal article" date="2020" name="bioRxiv">
        <title>Whole genome comparisons of ergot fungi reveals the divergence and evolution of species within the genus Claviceps are the result of varying mechanisms driving genome evolution and host range expansion.</title>
        <authorList>
            <person name="Wyka S.A."/>
            <person name="Mondo S.J."/>
            <person name="Liu M."/>
            <person name="Dettman J."/>
            <person name="Nalam V."/>
            <person name="Broders K.D."/>
        </authorList>
    </citation>
    <scope>NUCLEOTIDE SEQUENCE</scope>
    <source>
        <strain evidence="7">CCC 489</strain>
    </source>
</reference>
<evidence type="ECO:0000256" key="2">
    <source>
        <dbReference type="ARBA" id="ARBA00022574"/>
    </source>
</evidence>
<evidence type="ECO:0000313" key="8">
    <source>
        <dbReference type="Proteomes" id="UP000811619"/>
    </source>
</evidence>
<dbReference type="OrthoDB" id="3142434at2759"/>
<proteinExistence type="inferred from homology"/>
<feature type="compositionally biased region" description="Acidic residues" evidence="5">
    <location>
        <begin position="641"/>
        <end position="650"/>
    </location>
</feature>
<dbReference type="GO" id="GO:0000028">
    <property type="term" value="P:ribosomal small subunit assembly"/>
    <property type="evidence" value="ECO:0007669"/>
    <property type="project" value="TreeGrafter"/>
</dbReference>
<dbReference type="PROSITE" id="PS00678">
    <property type="entry name" value="WD_REPEATS_1"/>
    <property type="match status" value="2"/>
</dbReference>
<dbReference type="CDD" id="cd00200">
    <property type="entry name" value="WD40"/>
    <property type="match status" value="1"/>
</dbReference>
<dbReference type="PANTHER" id="PTHR19858">
    <property type="entry name" value="WD40 REPEAT PROTEIN"/>
    <property type="match status" value="1"/>
</dbReference>
<evidence type="ECO:0000256" key="5">
    <source>
        <dbReference type="SAM" id="MobiDB-lite"/>
    </source>
</evidence>
<comment type="similarity">
    <text evidence="1">Belongs to the WD repeat PWP2 family.</text>
</comment>
<dbReference type="GO" id="GO:0000462">
    <property type="term" value="P:maturation of SSU-rRNA from tricistronic rRNA transcript (SSU-rRNA, 5.8S rRNA, LSU-rRNA)"/>
    <property type="evidence" value="ECO:0007669"/>
    <property type="project" value="TreeGrafter"/>
</dbReference>
<dbReference type="GO" id="GO:0034388">
    <property type="term" value="C:Pwp2p-containing subcomplex of 90S preribosome"/>
    <property type="evidence" value="ECO:0007669"/>
    <property type="project" value="TreeGrafter"/>
</dbReference>
<dbReference type="EMBL" id="SRPY01000693">
    <property type="protein sequence ID" value="KAG5919104.1"/>
    <property type="molecule type" value="Genomic_DNA"/>
</dbReference>
<feature type="repeat" description="WD" evidence="4">
    <location>
        <begin position="342"/>
        <end position="383"/>
    </location>
</feature>
<dbReference type="FunFam" id="2.130.10.10:FF:001292">
    <property type="entry name" value="Periodic tryptophan protein 2 homolog"/>
    <property type="match status" value="1"/>
</dbReference>
<keyword evidence="8" id="KW-1185">Reference proteome</keyword>
<dbReference type="InterPro" id="IPR007148">
    <property type="entry name" value="SSU_processome_Utp12"/>
</dbReference>
<dbReference type="Pfam" id="PF00400">
    <property type="entry name" value="WD40"/>
    <property type="match status" value="6"/>
</dbReference>
<dbReference type="InterPro" id="IPR036322">
    <property type="entry name" value="WD40_repeat_dom_sf"/>
</dbReference>
<comment type="caution">
    <text evidence="7">The sequence shown here is derived from an EMBL/GenBank/DDBJ whole genome shotgun (WGS) entry which is preliminary data.</text>
</comment>
<gene>
    <name evidence="7" type="ORF">E4U42_006608</name>
</gene>
<keyword evidence="2 4" id="KW-0853">WD repeat</keyword>
<dbReference type="FunFam" id="2.130.10.10:FF:000219">
    <property type="entry name" value="Periodic tryptophan protein 2"/>
    <property type="match status" value="1"/>
</dbReference>
<dbReference type="SUPFAM" id="SSF50978">
    <property type="entry name" value="WD40 repeat-like"/>
    <property type="match status" value="2"/>
</dbReference>
<dbReference type="InterPro" id="IPR020472">
    <property type="entry name" value="WD40_PAC1"/>
</dbReference>
<feature type="repeat" description="WD" evidence="4">
    <location>
        <begin position="384"/>
        <end position="425"/>
    </location>
</feature>
<dbReference type="Pfam" id="PF04003">
    <property type="entry name" value="Utp12"/>
    <property type="match status" value="1"/>
</dbReference>
<evidence type="ECO:0000256" key="4">
    <source>
        <dbReference type="PROSITE-ProRule" id="PRU00221"/>
    </source>
</evidence>
<feature type="region of interest" description="Disordered" evidence="5">
    <location>
        <begin position="872"/>
        <end position="905"/>
    </location>
</feature>
<feature type="repeat" description="WD" evidence="4">
    <location>
        <begin position="191"/>
        <end position="222"/>
    </location>
</feature>
<dbReference type="AlphaFoldDB" id="A0A8K0J245"/>
<dbReference type="PRINTS" id="PR00320">
    <property type="entry name" value="GPROTEINBRPT"/>
</dbReference>
<sequence>MKTDFKFSNLLGTVYCQGNLLFSPDGTHLFSPVGNRVTVFDLVENKSYTLPFAHRKNIARIGLTPRGNLLLSVDEDGQAILTNVPRRIAIYHFSFRAQVTALSFSPSGRHFVVGLGRKVEVWHVPSTPDTNADGEVEFAPFVRHHRHTGHFDIVRHIEWSSDSRFFLTTSKDLTARIWSVDHEDGFVPTVLSGHKQTVIGAWFSEDQETIYTVSKDGAVFDWRYVKPLHPNQDEDAEMPDPDHDADMRWRIVQKHYFMQGSAHVRCAAFHPASSLLVAGFSNGTFGLYEMPDFNNIHKLSISQNDIDFVTINKTGEWLAFGASKLGQLLVWEWQSESYILKQQGHFDSINSLVYSPDGQRIITTADDGKIKVWDIDSGFCIVTFTEHTSGVTACEFAKKGNVLFTCSLDGSVRAWDLVRYRNFRTFAAPTRLSFSCMAVDPSGEVVAAGSLDSFDIHIWSVQTGQLLDQLSGHEGPVSALAFSPNGDSLVSGSWDRTARIWSIFNRTQTSEPLQLQADVLDIAIRPDSLQLAISTLDGQLTFWSMADAEQVAGLDGRRDVSGGRKFGDRRTAANVSGTKSFNAIRYSTDGSCLLAGGNSKYICLYSVTTMVLLKKFTVSVNLSLSGTQEFLNSNRLTEAGPADELDEQGEASDREDRIDTSLPGSKRGGDPSARKKLPAVRVSGLAFSPAGVAFCAASTEGLLIYSLNTTIQFDPFDLNMEITPASTLNVLESDRDFIKALVMAFRLNEAGLIKRVFQAIPAPDIALTVGRLPTVYVSRLLRFVAAQTEDSPHIEFCLLWIKALVDKHGAWLTANRSKVDVELRIVSRAVAKMRNEIRRLADENVYMVDYLLGQAGTASDKVAGKRAIGSATKFQHGDGGDDAPAAAALNGGDEGEDSDEWIGLE</sequence>
<feature type="repeat" description="WD" evidence="4">
    <location>
        <begin position="147"/>
        <end position="181"/>
    </location>
</feature>
<dbReference type="InterPro" id="IPR001680">
    <property type="entry name" value="WD40_rpt"/>
</dbReference>
<evidence type="ECO:0000313" key="7">
    <source>
        <dbReference type="EMBL" id="KAG5919104.1"/>
    </source>
</evidence>
<dbReference type="SUPFAM" id="SSF63829">
    <property type="entry name" value="Calcium-dependent phosphotriesterase"/>
    <property type="match status" value="1"/>
</dbReference>
<dbReference type="PROSITE" id="PS50294">
    <property type="entry name" value="WD_REPEATS_REGION"/>
    <property type="match status" value="4"/>
</dbReference>
<dbReference type="Proteomes" id="UP000811619">
    <property type="component" value="Unassembled WGS sequence"/>
</dbReference>
<dbReference type="PANTHER" id="PTHR19858:SF0">
    <property type="entry name" value="PERIODIC TRYPTOPHAN PROTEIN 2 HOMOLOG"/>
    <property type="match status" value="1"/>
</dbReference>
<dbReference type="InterPro" id="IPR027145">
    <property type="entry name" value="PWP2"/>
</dbReference>
<dbReference type="SMART" id="SM00320">
    <property type="entry name" value="WD40"/>
    <property type="match status" value="13"/>
</dbReference>
<feature type="repeat" description="WD" evidence="4">
    <location>
        <begin position="470"/>
        <end position="511"/>
    </location>
</feature>
<dbReference type="Gene3D" id="2.130.10.10">
    <property type="entry name" value="YVTN repeat-like/Quinoprotein amine dehydrogenase"/>
    <property type="match status" value="3"/>
</dbReference>
<dbReference type="GO" id="GO:0032040">
    <property type="term" value="C:small-subunit processome"/>
    <property type="evidence" value="ECO:0007669"/>
    <property type="project" value="TreeGrafter"/>
</dbReference>
<evidence type="ECO:0000256" key="1">
    <source>
        <dbReference type="ARBA" id="ARBA00010226"/>
    </source>
</evidence>
<dbReference type="InterPro" id="IPR019775">
    <property type="entry name" value="WD40_repeat_CS"/>
</dbReference>
<feature type="domain" description="Small-subunit processome Utp12" evidence="6">
    <location>
        <begin position="748"/>
        <end position="852"/>
    </location>
</feature>
<feature type="region of interest" description="Disordered" evidence="5">
    <location>
        <begin position="635"/>
        <end position="675"/>
    </location>
</feature>
<dbReference type="InterPro" id="IPR015943">
    <property type="entry name" value="WD40/YVTN_repeat-like_dom_sf"/>
</dbReference>
<evidence type="ECO:0000259" key="6">
    <source>
        <dbReference type="Pfam" id="PF04003"/>
    </source>
</evidence>
<name>A0A8K0J245_9HYPO</name>
<evidence type="ECO:0000256" key="3">
    <source>
        <dbReference type="ARBA" id="ARBA00022737"/>
    </source>
</evidence>
<dbReference type="PROSITE" id="PS50082">
    <property type="entry name" value="WD_REPEATS_2"/>
    <property type="match status" value="5"/>
</dbReference>
<feature type="compositionally biased region" description="Acidic residues" evidence="5">
    <location>
        <begin position="893"/>
        <end position="905"/>
    </location>
</feature>
<accession>A0A8K0J245</accession>